<feature type="transmembrane region" description="Helical" evidence="8">
    <location>
        <begin position="116"/>
        <end position="133"/>
    </location>
</feature>
<organism evidence="10 11">
    <name type="scientific">Pocillopora damicornis</name>
    <name type="common">Cauliflower coral</name>
    <name type="synonym">Millepora damicornis</name>
    <dbReference type="NCBI Taxonomy" id="46731"/>
    <lineage>
        <taxon>Eukaryota</taxon>
        <taxon>Metazoa</taxon>
        <taxon>Cnidaria</taxon>
        <taxon>Anthozoa</taxon>
        <taxon>Hexacorallia</taxon>
        <taxon>Scleractinia</taxon>
        <taxon>Astrocoeniina</taxon>
        <taxon>Pocilloporidae</taxon>
        <taxon>Pocillopora</taxon>
    </lineage>
</organism>
<evidence type="ECO:0000256" key="5">
    <source>
        <dbReference type="ARBA" id="ARBA00023136"/>
    </source>
</evidence>
<evidence type="ECO:0000313" key="11">
    <source>
        <dbReference type="Proteomes" id="UP000275408"/>
    </source>
</evidence>
<evidence type="ECO:0000256" key="7">
    <source>
        <dbReference type="ARBA" id="ARBA00023224"/>
    </source>
</evidence>
<dbReference type="GO" id="GO:0004930">
    <property type="term" value="F:G protein-coupled receptor activity"/>
    <property type="evidence" value="ECO:0007669"/>
    <property type="project" value="UniProtKB-KW"/>
</dbReference>
<dbReference type="EMBL" id="RCHS01002416">
    <property type="protein sequence ID" value="RMX47507.1"/>
    <property type="molecule type" value="Genomic_DNA"/>
</dbReference>
<keyword evidence="3 8" id="KW-1133">Transmembrane helix</keyword>
<evidence type="ECO:0000256" key="6">
    <source>
        <dbReference type="ARBA" id="ARBA00023170"/>
    </source>
</evidence>
<evidence type="ECO:0000256" key="8">
    <source>
        <dbReference type="SAM" id="Phobius"/>
    </source>
</evidence>
<keyword evidence="5 8" id="KW-0472">Membrane</keyword>
<evidence type="ECO:0000256" key="2">
    <source>
        <dbReference type="ARBA" id="ARBA00022692"/>
    </source>
</evidence>
<keyword evidence="11" id="KW-1185">Reference proteome</keyword>
<dbReference type="Gene3D" id="1.20.1070.10">
    <property type="entry name" value="Rhodopsin 7-helix transmembrane proteins"/>
    <property type="match status" value="1"/>
</dbReference>
<evidence type="ECO:0000256" key="3">
    <source>
        <dbReference type="ARBA" id="ARBA00022989"/>
    </source>
</evidence>
<feature type="transmembrane region" description="Helical" evidence="8">
    <location>
        <begin position="154"/>
        <end position="175"/>
    </location>
</feature>
<reference evidence="10 11" key="1">
    <citation type="journal article" date="2018" name="Sci. Rep.">
        <title>Comparative analysis of the Pocillopora damicornis genome highlights role of immune system in coral evolution.</title>
        <authorList>
            <person name="Cunning R."/>
            <person name="Bay R.A."/>
            <person name="Gillette P."/>
            <person name="Baker A.C."/>
            <person name="Traylor-Knowles N."/>
        </authorList>
    </citation>
    <scope>NUCLEOTIDE SEQUENCE [LARGE SCALE GENOMIC DNA]</scope>
    <source>
        <strain evidence="10">RSMAS</strain>
        <tissue evidence="10">Whole animal</tissue>
    </source>
</reference>
<dbReference type="PANTHER" id="PTHR45695">
    <property type="entry name" value="LEUCOKININ RECEPTOR-RELATED"/>
    <property type="match status" value="1"/>
</dbReference>
<feature type="domain" description="G-protein coupled receptors family 1 profile" evidence="9">
    <location>
        <begin position="51"/>
        <end position="309"/>
    </location>
</feature>
<dbReference type="PRINTS" id="PR00237">
    <property type="entry name" value="GPCRRHODOPSN"/>
</dbReference>
<feature type="transmembrane region" description="Helical" evidence="8">
    <location>
        <begin position="72"/>
        <end position="96"/>
    </location>
</feature>
<dbReference type="OrthoDB" id="6076970at2759"/>
<evidence type="ECO:0000313" key="10">
    <source>
        <dbReference type="EMBL" id="RMX47507.1"/>
    </source>
</evidence>
<feature type="transmembrane region" description="Helical" evidence="8">
    <location>
        <begin position="210"/>
        <end position="231"/>
    </location>
</feature>
<name>A0A3M6U1L0_POCDA</name>
<sequence>MEDESAWVIKKDCSGVDTDSVKSFCFDSDSVALRIARMLPYALIILGSTVGNILVAFVVFRSRPMRKAINFFIVNMAMSDLLITLVYMPRVIGILLRGYEWLSEGIAGLVFCKLVYFIHETAVSVTIFSAICISGERFLAVVRPLKTLANGTKAARYLIALTWMISSLLRIPILIANKIGEHCGKVYCSLSLDEVFWPGSSVLYHKFNLIGMYATPMGVMIALYSATIFSLKRRSRPGNRVTTENTQATEMNRKVSRMVLVVTTAFILCWILYFIIAVLMSYDVKISCNILYLRLLFAHSNCALTPVLYALFSENYQREFRNLFWACLCLRRPRRRARTSERLGINERAWTVETMTECQL</sequence>
<evidence type="ECO:0000256" key="4">
    <source>
        <dbReference type="ARBA" id="ARBA00023040"/>
    </source>
</evidence>
<evidence type="ECO:0000259" key="9">
    <source>
        <dbReference type="PROSITE" id="PS50262"/>
    </source>
</evidence>
<keyword evidence="7" id="KW-0807">Transducer</keyword>
<gene>
    <name evidence="10" type="ORF">pdam_00002127</name>
</gene>
<protein>
    <recommendedName>
        <fullName evidence="9">G-protein coupled receptors family 1 profile domain-containing protein</fullName>
    </recommendedName>
</protein>
<dbReference type="SUPFAM" id="SSF81321">
    <property type="entry name" value="Family A G protein-coupled receptor-like"/>
    <property type="match status" value="1"/>
</dbReference>
<dbReference type="Pfam" id="PF00001">
    <property type="entry name" value="7tm_1"/>
    <property type="match status" value="1"/>
</dbReference>
<proteinExistence type="predicted"/>
<keyword evidence="6" id="KW-0675">Receptor</keyword>
<dbReference type="AlphaFoldDB" id="A0A3M6U1L0"/>
<keyword evidence="2 8" id="KW-0812">Transmembrane</keyword>
<dbReference type="STRING" id="46731.A0A3M6U1L0"/>
<feature type="transmembrane region" description="Helical" evidence="8">
    <location>
        <begin position="38"/>
        <end position="60"/>
    </location>
</feature>
<feature type="transmembrane region" description="Helical" evidence="8">
    <location>
        <begin position="258"/>
        <end position="279"/>
    </location>
</feature>
<evidence type="ECO:0000256" key="1">
    <source>
        <dbReference type="ARBA" id="ARBA00004141"/>
    </source>
</evidence>
<dbReference type="InterPro" id="IPR000276">
    <property type="entry name" value="GPCR_Rhodpsn"/>
</dbReference>
<keyword evidence="4" id="KW-0297">G-protein coupled receptor</keyword>
<dbReference type="Proteomes" id="UP000275408">
    <property type="component" value="Unassembled WGS sequence"/>
</dbReference>
<feature type="transmembrane region" description="Helical" evidence="8">
    <location>
        <begin position="291"/>
        <end position="312"/>
    </location>
</feature>
<dbReference type="CDD" id="cd00637">
    <property type="entry name" value="7tm_classA_rhodopsin-like"/>
    <property type="match status" value="1"/>
</dbReference>
<dbReference type="GO" id="GO:0005886">
    <property type="term" value="C:plasma membrane"/>
    <property type="evidence" value="ECO:0007669"/>
    <property type="project" value="TreeGrafter"/>
</dbReference>
<dbReference type="InterPro" id="IPR017452">
    <property type="entry name" value="GPCR_Rhodpsn_7TM"/>
</dbReference>
<dbReference type="PANTHER" id="PTHR45695:SF9">
    <property type="entry name" value="LEUCOKININ RECEPTOR"/>
    <property type="match status" value="1"/>
</dbReference>
<comment type="caution">
    <text evidence="10">The sequence shown here is derived from an EMBL/GenBank/DDBJ whole genome shotgun (WGS) entry which is preliminary data.</text>
</comment>
<dbReference type="FunFam" id="1.20.1070.10:FF:000291">
    <property type="entry name" value="Predicted protein"/>
    <property type="match status" value="1"/>
</dbReference>
<accession>A0A3M6U1L0</accession>
<comment type="subcellular location">
    <subcellularLocation>
        <location evidence="1">Membrane</location>
        <topology evidence="1">Multi-pass membrane protein</topology>
    </subcellularLocation>
</comment>
<dbReference type="PROSITE" id="PS50262">
    <property type="entry name" value="G_PROTEIN_RECEP_F1_2"/>
    <property type="match status" value="1"/>
</dbReference>